<dbReference type="GO" id="GO:0000160">
    <property type="term" value="P:phosphorelay signal transduction system"/>
    <property type="evidence" value="ECO:0007669"/>
    <property type="project" value="InterPro"/>
</dbReference>
<evidence type="ECO:0000313" key="4">
    <source>
        <dbReference type="EMBL" id="USJ27910.1"/>
    </source>
</evidence>
<dbReference type="EMBL" id="CP098809">
    <property type="protein sequence ID" value="USJ27910.1"/>
    <property type="molecule type" value="Genomic_DNA"/>
</dbReference>
<dbReference type="SUPFAM" id="SSF52172">
    <property type="entry name" value="CheY-like"/>
    <property type="match status" value="1"/>
</dbReference>
<gene>
    <name evidence="4" type="ORF">NE863_28980</name>
</gene>
<geneLocation type="plasmid" evidence="4 5">
    <name>pB</name>
</geneLocation>
<dbReference type="InterPro" id="IPR001789">
    <property type="entry name" value="Sig_transdc_resp-reg_receiver"/>
</dbReference>
<accession>A0A9Q9DDZ4</accession>
<dbReference type="RefSeq" id="WP_159416316.1">
    <property type="nucleotide sequence ID" value="NZ_CP098809.1"/>
</dbReference>
<dbReference type="Gene3D" id="3.40.50.2300">
    <property type="match status" value="1"/>
</dbReference>
<evidence type="ECO:0000259" key="3">
    <source>
        <dbReference type="PROSITE" id="PS50110"/>
    </source>
</evidence>
<dbReference type="InterPro" id="IPR050595">
    <property type="entry name" value="Bact_response_regulator"/>
</dbReference>
<feature type="modified residue" description="4-aspartylphosphate" evidence="2">
    <location>
        <position position="106"/>
    </location>
</feature>
<reference evidence="4" key="1">
    <citation type="submission" date="2022-06" db="EMBL/GenBank/DDBJ databases">
        <title>Physiological and biochemical characterization and genomic elucidation of a strain of the genus Ensifer adhaerens M8 that combines arsenic oxidation and chromium reduction.</title>
        <authorList>
            <person name="Li X."/>
            <person name="Yu c."/>
        </authorList>
    </citation>
    <scope>NUCLEOTIDE SEQUENCE</scope>
    <source>
        <strain evidence="4">M8</strain>
        <plasmid evidence="4">pB</plasmid>
    </source>
</reference>
<dbReference type="PANTHER" id="PTHR44591:SF21">
    <property type="entry name" value="TWO-COMPONENT RESPONSE REGULATOR"/>
    <property type="match status" value="1"/>
</dbReference>
<keyword evidence="4" id="KW-0614">Plasmid</keyword>
<dbReference type="PROSITE" id="PS50110">
    <property type="entry name" value="RESPONSE_REGULATORY"/>
    <property type="match status" value="1"/>
</dbReference>
<feature type="domain" description="Response regulatory" evidence="3">
    <location>
        <begin position="56"/>
        <end position="171"/>
    </location>
</feature>
<dbReference type="InterPro" id="IPR011006">
    <property type="entry name" value="CheY-like_superfamily"/>
</dbReference>
<dbReference type="SMART" id="SM00448">
    <property type="entry name" value="REC"/>
    <property type="match status" value="1"/>
</dbReference>
<dbReference type="Pfam" id="PF00072">
    <property type="entry name" value="Response_reg"/>
    <property type="match status" value="1"/>
</dbReference>
<keyword evidence="1 2" id="KW-0597">Phosphoprotein</keyword>
<protein>
    <submittedName>
        <fullName evidence="4">Response regulator</fullName>
    </submittedName>
</protein>
<sequence length="174" mass="18472">MALKSHWSTGGHARITSQLGTGTTVTLFLPDGSGADKASIGSAPSQHGSLMGEGEVVLVVEDDSAVRLLIVDVLKELRYRTLEAEDGEHALPIIESAQRIDAVVSDVGLPGINGRQLAEVALARRPGLRVLFLTGYAATASSRADFLGPGMDMMTKPFSMDDLARIVREMLAKD</sequence>
<dbReference type="PANTHER" id="PTHR44591">
    <property type="entry name" value="STRESS RESPONSE REGULATOR PROTEIN 1"/>
    <property type="match status" value="1"/>
</dbReference>
<evidence type="ECO:0000313" key="5">
    <source>
        <dbReference type="Proteomes" id="UP001055460"/>
    </source>
</evidence>
<organism evidence="4 5">
    <name type="scientific">Ensifer adhaerens</name>
    <name type="common">Sinorhizobium morelense</name>
    <dbReference type="NCBI Taxonomy" id="106592"/>
    <lineage>
        <taxon>Bacteria</taxon>
        <taxon>Pseudomonadati</taxon>
        <taxon>Pseudomonadota</taxon>
        <taxon>Alphaproteobacteria</taxon>
        <taxon>Hyphomicrobiales</taxon>
        <taxon>Rhizobiaceae</taxon>
        <taxon>Sinorhizobium/Ensifer group</taxon>
        <taxon>Ensifer</taxon>
    </lineage>
</organism>
<proteinExistence type="predicted"/>
<dbReference type="AlphaFoldDB" id="A0A9Q9DDZ4"/>
<dbReference type="Proteomes" id="UP001055460">
    <property type="component" value="Plasmid pB"/>
</dbReference>
<name>A0A9Q9DDZ4_ENSAD</name>
<evidence type="ECO:0000256" key="1">
    <source>
        <dbReference type="ARBA" id="ARBA00022553"/>
    </source>
</evidence>
<evidence type="ECO:0000256" key="2">
    <source>
        <dbReference type="PROSITE-ProRule" id="PRU00169"/>
    </source>
</evidence>